<keyword evidence="5" id="KW-0808">Transferase</keyword>
<keyword evidence="1" id="KW-0472">Membrane</keyword>
<dbReference type="EMBL" id="FTLX01000002">
    <property type="protein sequence ID" value="SIQ27566.1"/>
    <property type="molecule type" value="Genomic_DNA"/>
</dbReference>
<evidence type="ECO:0000256" key="1">
    <source>
        <dbReference type="SAM" id="Phobius"/>
    </source>
</evidence>
<proteinExistence type="predicted"/>
<dbReference type="InterPro" id="IPR036890">
    <property type="entry name" value="HATPase_C_sf"/>
</dbReference>
<sequence>MKNPFKLYPIRTVFFFAVVSLIVLLLTLFVLVSYKVSVAEMQKNTSFYQQNLLGKINEQISMQKQSVEQVTIAMSRNEDLQDYLQSENDPYESLRAISEINTSFFNTMFSIPIIDTVDVYVEDPPVRYQEGPIRYFPFDHYESIEWMQPLKNADSAWLEQHVISSPQGDISVVSFARKVYKRNGTAAGIIVVNTKTDRFLRLMDGEVDSRHRLLVDAKHNIITYNGSGDALASLKVFDQLSEEDKINTNVNGSARQDETLVVWSKLVNSEWILIEVTPWEDIISGSVKLAQLLLLISGITIVVTVFLTYYLSRQFTRPIEDLLRSMNDFSLNEHEPKLPAGYRNEFGALFRGYFNLNTRIKGLYTNLEEEYQEKKKAELAALQANINPHFLYNTLDQLNWMAIEEGQEKISRVLELMGRMFRIGLSKGETFITLKEELTHLESYLQIQQIRLEGGLHYQIFIPEKYVHYYIPKLTLQPFIENAVIHGFRGQEKAVIAIKIHDAGNSLCIVIQDNGIGFSKETAVEKRTADGGYGIKNVEDRLLAYFGSSSSITIDSKPGAGTTVFIKIPKKSRK</sequence>
<dbReference type="PANTHER" id="PTHR34220:SF7">
    <property type="entry name" value="SENSOR HISTIDINE KINASE YPDA"/>
    <property type="match status" value="1"/>
</dbReference>
<dbReference type="Proteomes" id="UP000215545">
    <property type="component" value="Unassembled WGS sequence"/>
</dbReference>
<feature type="transmembrane region" description="Helical" evidence="1">
    <location>
        <begin position="292"/>
        <end position="311"/>
    </location>
</feature>
<feature type="domain" description="Histidine kinase/HSP90-like ATPase" evidence="2">
    <location>
        <begin position="476"/>
        <end position="571"/>
    </location>
</feature>
<keyword evidence="1" id="KW-1133">Transmembrane helix</keyword>
<dbReference type="OrthoDB" id="2499756at2"/>
<dbReference type="GO" id="GO:0000155">
    <property type="term" value="F:phosphorelay sensor kinase activity"/>
    <property type="evidence" value="ECO:0007669"/>
    <property type="project" value="InterPro"/>
</dbReference>
<evidence type="ECO:0000313" key="6">
    <source>
        <dbReference type="Proteomes" id="UP000186385"/>
    </source>
</evidence>
<dbReference type="Pfam" id="PF02518">
    <property type="entry name" value="HATPase_c"/>
    <property type="match status" value="1"/>
</dbReference>
<gene>
    <name evidence="4" type="ORF">B1B05_04510</name>
    <name evidence="5" type="ORF">SAMN05443094_102112</name>
</gene>
<evidence type="ECO:0000313" key="4">
    <source>
        <dbReference type="EMBL" id="OXS79045.1"/>
    </source>
</evidence>
<dbReference type="InterPro" id="IPR003594">
    <property type="entry name" value="HATPase_dom"/>
</dbReference>
<dbReference type="Pfam" id="PF06580">
    <property type="entry name" value="His_kinase"/>
    <property type="match status" value="1"/>
</dbReference>
<evidence type="ECO:0000313" key="7">
    <source>
        <dbReference type="Proteomes" id="UP000215545"/>
    </source>
</evidence>
<evidence type="ECO:0000259" key="3">
    <source>
        <dbReference type="Pfam" id="PF06580"/>
    </source>
</evidence>
<accession>A0A1N6RFV9</accession>
<keyword evidence="1" id="KW-0812">Transmembrane</keyword>
<feature type="transmembrane region" description="Helical" evidence="1">
    <location>
        <begin position="12"/>
        <end position="34"/>
    </location>
</feature>
<dbReference type="InterPro" id="IPR010559">
    <property type="entry name" value="Sig_transdc_His_kin_internal"/>
</dbReference>
<keyword evidence="7" id="KW-1185">Reference proteome</keyword>
<reference evidence="4" key="3">
    <citation type="submission" date="2017-03" db="EMBL/GenBank/DDBJ databases">
        <authorList>
            <person name="Dastager S.G."/>
            <person name="Neurgaonkar P.S."/>
            <person name="Dharne M.S."/>
        </authorList>
    </citation>
    <scope>NUCLEOTIDE SEQUENCE</scope>
    <source>
        <strain evidence="4">DSM 25145</strain>
    </source>
</reference>
<dbReference type="InterPro" id="IPR050640">
    <property type="entry name" value="Bact_2-comp_sensor_kinase"/>
</dbReference>
<dbReference type="AlphaFoldDB" id="A0A1N6RFV9"/>
<dbReference type="Proteomes" id="UP000186385">
    <property type="component" value="Unassembled WGS sequence"/>
</dbReference>
<dbReference type="SUPFAM" id="SSF55874">
    <property type="entry name" value="ATPase domain of HSP90 chaperone/DNA topoisomerase II/histidine kinase"/>
    <property type="match status" value="1"/>
</dbReference>
<organism evidence="5 6">
    <name type="scientific">Domibacillus enclensis</name>
    <dbReference type="NCBI Taxonomy" id="1017273"/>
    <lineage>
        <taxon>Bacteria</taxon>
        <taxon>Bacillati</taxon>
        <taxon>Bacillota</taxon>
        <taxon>Bacilli</taxon>
        <taxon>Bacillales</taxon>
        <taxon>Bacillaceae</taxon>
        <taxon>Domibacillus</taxon>
    </lineage>
</organism>
<keyword evidence="5" id="KW-0418">Kinase</keyword>
<dbReference type="Gene3D" id="6.10.340.10">
    <property type="match status" value="1"/>
</dbReference>
<dbReference type="RefSeq" id="WP_045849312.1">
    <property type="nucleotide sequence ID" value="NZ_FTLX01000002.1"/>
</dbReference>
<dbReference type="Gene3D" id="3.30.565.10">
    <property type="entry name" value="Histidine kinase-like ATPase, C-terminal domain"/>
    <property type="match status" value="1"/>
</dbReference>
<reference evidence="5 6" key="1">
    <citation type="submission" date="2017-01" db="EMBL/GenBank/DDBJ databases">
        <authorList>
            <person name="Mah S.A."/>
            <person name="Swanson W.J."/>
            <person name="Moy G.W."/>
            <person name="Vacquier V.D."/>
        </authorList>
    </citation>
    <scope>NUCLEOTIDE SEQUENCE [LARGE SCALE GENOMIC DNA]</scope>
    <source>
        <strain evidence="5 6">NIO-1016</strain>
    </source>
</reference>
<dbReference type="STRING" id="1017273.SAMN05443094_102112"/>
<feature type="domain" description="Signal transduction histidine kinase internal region" evidence="3">
    <location>
        <begin position="377"/>
        <end position="453"/>
    </location>
</feature>
<name>A0A1N6RFV9_9BACI</name>
<evidence type="ECO:0000259" key="2">
    <source>
        <dbReference type="Pfam" id="PF02518"/>
    </source>
</evidence>
<protein>
    <submittedName>
        <fullName evidence="4 5">Sensor histidine kinase</fullName>
    </submittedName>
</protein>
<reference evidence="7" key="2">
    <citation type="submission" date="2017-03" db="EMBL/GenBank/DDBJ databases">
        <title>Bacillus sp. V-88(T) DSM27956, whole genome shotgun sequencing project.</title>
        <authorList>
            <person name="Dastager S.G."/>
            <person name="Neurgaonkar P.S."/>
            <person name="Dharne M.S."/>
        </authorList>
    </citation>
    <scope>NUCLEOTIDE SEQUENCE [LARGE SCALE GENOMIC DNA]</scope>
    <source>
        <strain evidence="7">DSM 25145</strain>
    </source>
</reference>
<dbReference type="GO" id="GO:0016020">
    <property type="term" value="C:membrane"/>
    <property type="evidence" value="ECO:0007669"/>
    <property type="project" value="InterPro"/>
</dbReference>
<dbReference type="EMBL" id="MWSK01000002">
    <property type="protein sequence ID" value="OXS79045.1"/>
    <property type="molecule type" value="Genomic_DNA"/>
</dbReference>
<evidence type="ECO:0000313" key="5">
    <source>
        <dbReference type="EMBL" id="SIQ27566.1"/>
    </source>
</evidence>
<dbReference type="PANTHER" id="PTHR34220">
    <property type="entry name" value="SENSOR HISTIDINE KINASE YPDA"/>
    <property type="match status" value="1"/>
</dbReference>